<dbReference type="PANTHER" id="PTHR31423:SF3">
    <property type="entry name" value="PROLYL-TRNA SYNTHETASE ASSOCIATED DOMAIN-CONTAINING PROTEIN 1-RELATED"/>
    <property type="match status" value="1"/>
</dbReference>
<dbReference type="SUPFAM" id="SSF55826">
    <property type="entry name" value="YbaK/ProRS associated domain"/>
    <property type="match status" value="1"/>
</dbReference>
<dbReference type="RefSeq" id="WP_289830011.1">
    <property type="nucleotide sequence ID" value="NZ_JAUEDK010000017.1"/>
</dbReference>
<dbReference type="InterPro" id="IPR036754">
    <property type="entry name" value="YbaK/aa-tRNA-synt-asso_dom_sf"/>
</dbReference>
<dbReference type="Proteomes" id="UP001168540">
    <property type="component" value="Unassembled WGS sequence"/>
</dbReference>
<dbReference type="InterPro" id="IPR040285">
    <property type="entry name" value="ProX/PRXD1"/>
</dbReference>
<dbReference type="Gene3D" id="3.90.960.10">
    <property type="entry name" value="YbaK/aminoacyl-tRNA synthetase-associated domain"/>
    <property type="match status" value="1"/>
</dbReference>
<accession>A0ABT7XNM7</accession>
<evidence type="ECO:0000313" key="4">
    <source>
        <dbReference type="Proteomes" id="UP001168540"/>
    </source>
</evidence>
<protein>
    <submittedName>
        <fullName evidence="3">Prolyl-tRNA synthetase associated domain-containing protein</fullName>
    </submittedName>
</protein>
<dbReference type="PANTHER" id="PTHR31423">
    <property type="entry name" value="YBAK DOMAIN-CONTAINING PROTEIN"/>
    <property type="match status" value="1"/>
</dbReference>
<dbReference type="InterPro" id="IPR007214">
    <property type="entry name" value="YbaK/aa-tRNA-synth-assoc-dom"/>
</dbReference>
<dbReference type="CDD" id="cd04335">
    <property type="entry name" value="PrdX_deacylase"/>
    <property type="match status" value="1"/>
</dbReference>
<evidence type="ECO:0000259" key="2">
    <source>
        <dbReference type="Pfam" id="PF04073"/>
    </source>
</evidence>
<dbReference type="EMBL" id="JAUEDK010000017">
    <property type="protein sequence ID" value="MDN0075403.1"/>
    <property type="molecule type" value="Genomic_DNA"/>
</dbReference>
<name>A0ABT7XNM7_9NEIS</name>
<proteinExistence type="inferred from homology"/>
<organism evidence="3 4">
    <name type="scientific">Crenobacter oryzisoli</name>
    <dbReference type="NCBI Taxonomy" id="3056844"/>
    <lineage>
        <taxon>Bacteria</taxon>
        <taxon>Pseudomonadati</taxon>
        <taxon>Pseudomonadota</taxon>
        <taxon>Betaproteobacteria</taxon>
        <taxon>Neisseriales</taxon>
        <taxon>Neisseriaceae</taxon>
        <taxon>Crenobacter</taxon>
    </lineage>
</organism>
<keyword evidence="4" id="KW-1185">Reference proteome</keyword>
<evidence type="ECO:0000256" key="1">
    <source>
        <dbReference type="ARBA" id="ARBA00010201"/>
    </source>
</evidence>
<evidence type="ECO:0000313" key="3">
    <source>
        <dbReference type="EMBL" id="MDN0075403.1"/>
    </source>
</evidence>
<feature type="domain" description="YbaK/aminoacyl-tRNA synthetase-associated" evidence="2">
    <location>
        <begin position="21"/>
        <end position="147"/>
    </location>
</feature>
<comment type="caution">
    <text evidence="3">The sequence shown here is derived from an EMBL/GenBank/DDBJ whole genome shotgun (WGS) entry which is preliminary data.</text>
</comment>
<dbReference type="Pfam" id="PF04073">
    <property type="entry name" value="tRNA_edit"/>
    <property type="match status" value="1"/>
</dbReference>
<comment type="similarity">
    <text evidence="1">Belongs to the PRORSD1 family.</text>
</comment>
<gene>
    <name evidence="3" type="ORF">QU481_10925</name>
</gene>
<reference evidence="3" key="1">
    <citation type="submission" date="2023-06" db="EMBL/GenBank/DDBJ databases">
        <authorList>
            <person name="Zhang S."/>
        </authorList>
    </citation>
    <scope>NUCLEOTIDE SEQUENCE</scope>
    <source>
        <strain evidence="3">SG2303</strain>
    </source>
</reference>
<sequence>MKHALYAFLDQHALTYQRFEHPPVYTCEEARQLCPDMPGAETKNLFLCDGKGMRHLLVAVPAEATVDLKALSQELDVKGLRFASPERLHRYLGLEPGSVTLLAVLNDRAGAVDVVVDASLWQADAILCHPLVNTETLAVPRAELMRFLELTGHPPRVIPVPQRAA</sequence>